<dbReference type="EC" id="1.1.1.60" evidence="6"/>
<dbReference type="InterPro" id="IPR029154">
    <property type="entry name" value="HIBADH-like_NADP-bd"/>
</dbReference>
<dbReference type="Gene3D" id="3.40.50.720">
    <property type="entry name" value="NAD(P)-binding Rossmann-like Domain"/>
    <property type="match status" value="1"/>
</dbReference>
<dbReference type="Pfam" id="PF03446">
    <property type="entry name" value="NAD_binding_2"/>
    <property type="match status" value="1"/>
</dbReference>
<keyword evidence="2" id="KW-0520">NAD</keyword>
<dbReference type="Pfam" id="PF14833">
    <property type="entry name" value="NAD_binding_11"/>
    <property type="match status" value="1"/>
</dbReference>
<evidence type="ECO:0000256" key="2">
    <source>
        <dbReference type="ARBA" id="ARBA00023027"/>
    </source>
</evidence>
<dbReference type="InterPro" id="IPR008927">
    <property type="entry name" value="6-PGluconate_DH-like_C_sf"/>
</dbReference>
<feature type="domain" description="6-phosphogluconate dehydrogenase NADP-binding" evidence="4">
    <location>
        <begin position="3"/>
        <end position="158"/>
    </location>
</feature>
<dbReference type="GO" id="GO:0050661">
    <property type="term" value="F:NADP binding"/>
    <property type="evidence" value="ECO:0007669"/>
    <property type="project" value="InterPro"/>
</dbReference>
<sequence length="288" mass="30749">MVVGVIGLGIMGSAYARNLIRSGETVFGVDPSETARAKLAEEGGSVFETLGDWVSDCDAIVLSLAAPHVLASVCEKLVTGLRPGQVVVETGTFSLADREEARSLLEKSGAVLLDCPVSGTGAQAAEADLVMMASGPEEVVAEIRPLLEKFTRMVMYVGDFGNGTKLKFVANHAVAIHNVAAAETLNYADALGLERDTVYRLLSSGAGQSRMSDLRMPLMINGAYDPPSASLKMFEKDLRIIGEDIEDKGVFAPLFEAGRSVYDATVDELPNQFDTASVFETYKSKSER</sequence>
<evidence type="ECO:0000313" key="6">
    <source>
        <dbReference type="EMBL" id="CTQ68405.1"/>
    </source>
</evidence>
<dbReference type="GeneID" id="97669209"/>
<dbReference type="GO" id="GO:0051287">
    <property type="term" value="F:NAD binding"/>
    <property type="evidence" value="ECO:0007669"/>
    <property type="project" value="InterPro"/>
</dbReference>
<accession>A0A0M7A089</accession>
<keyword evidence="1 6" id="KW-0560">Oxidoreductase</keyword>
<dbReference type="RefSeq" id="WP_055119581.1">
    <property type="nucleotide sequence ID" value="NZ_CXWA01000007.1"/>
</dbReference>
<dbReference type="InterPro" id="IPR015815">
    <property type="entry name" value="HIBADH-related"/>
</dbReference>
<feature type="domain" description="3-hydroxyisobutyrate dehydrogenase-like NAD-binding" evidence="5">
    <location>
        <begin position="161"/>
        <end position="279"/>
    </location>
</feature>
<dbReference type="SUPFAM" id="SSF51735">
    <property type="entry name" value="NAD(P)-binding Rossmann-fold domains"/>
    <property type="match status" value="1"/>
</dbReference>
<dbReference type="InterPro" id="IPR036291">
    <property type="entry name" value="NAD(P)-bd_dom_sf"/>
</dbReference>
<dbReference type="GO" id="GO:0008679">
    <property type="term" value="F:2-hydroxy-3-oxopropionate reductase activity"/>
    <property type="evidence" value="ECO:0007669"/>
    <property type="project" value="UniProtKB-EC"/>
</dbReference>
<protein>
    <submittedName>
        <fullName evidence="6">2-hydroxy-3-oxopropionate reductase</fullName>
        <ecNumber evidence="6">1.1.1.60</ecNumber>
    </submittedName>
</protein>
<evidence type="ECO:0000313" key="7">
    <source>
        <dbReference type="Proteomes" id="UP000049983"/>
    </source>
</evidence>
<dbReference type="InterPro" id="IPR013328">
    <property type="entry name" value="6PGD_dom2"/>
</dbReference>
<dbReference type="Proteomes" id="UP000049983">
    <property type="component" value="Unassembled WGS sequence"/>
</dbReference>
<evidence type="ECO:0000256" key="3">
    <source>
        <dbReference type="PIRSR" id="PIRSR000103-1"/>
    </source>
</evidence>
<evidence type="ECO:0000259" key="5">
    <source>
        <dbReference type="Pfam" id="PF14833"/>
    </source>
</evidence>
<proteinExistence type="predicted"/>
<gene>
    <name evidence="6" type="primary">garR_2</name>
    <name evidence="6" type="ORF">LA5096_01798</name>
</gene>
<organism evidence="6 7">
    <name type="scientific">Roseibium album</name>
    <dbReference type="NCBI Taxonomy" id="311410"/>
    <lineage>
        <taxon>Bacteria</taxon>
        <taxon>Pseudomonadati</taxon>
        <taxon>Pseudomonadota</taxon>
        <taxon>Alphaproteobacteria</taxon>
        <taxon>Hyphomicrobiales</taxon>
        <taxon>Stappiaceae</taxon>
        <taxon>Roseibium</taxon>
    </lineage>
</organism>
<dbReference type="SUPFAM" id="SSF48179">
    <property type="entry name" value="6-phosphogluconate dehydrogenase C-terminal domain-like"/>
    <property type="match status" value="1"/>
</dbReference>
<reference evidence="7" key="1">
    <citation type="submission" date="2015-07" db="EMBL/GenBank/DDBJ databases">
        <authorList>
            <person name="Rodrigo-Torres Lidia"/>
            <person name="Arahal R.David."/>
        </authorList>
    </citation>
    <scope>NUCLEOTIDE SEQUENCE [LARGE SCALE GENOMIC DNA]</scope>
    <source>
        <strain evidence="7">CECT 5096</strain>
    </source>
</reference>
<dbReference type="AlphaFoldDB" id="A0A0M7A089"/>
<evidence type="ECO:0000256" key="1">
    <source>
        <dbReference type="ARBA" id="ARBA00023002"/>
    </source>
</evidence>
<feature type="active site" evidence="3">
    <location>
        <position position="167"/>
    </location>
</feature>
<keyword evidence="7" id="KW-1185">Reference proteome</keyword>
<name>A0A0M7A089_9HYPH</name>
<dbReference type="Gene3D" id="1.10.1040.10">
    <property type="entry name" value="N-(1-d-carboxylethyl)-l-norvaline Dehydrogenase, domain 2"/>
    <property type="match status" value="1"/>
</dbReference>
<evidence type="ECO:0000259" key="4">
    <source>
        <dbReference type="Pfam" id="PF03446"/>
    </source>
</evidence>
<dbReference type="OrthoDB" id="9812907at2"/>
<dbReference type="PANTHER" id="PTHR43060">
    <property type="entry name" value="3-HYDROXYISOBUTYRATE DEHYDROGENASE-LIKE 1, MITOCHONDRIAL-RELATED"/>
    <property type="match status" value="1"/>
</dbReference>
<dbReference type="PANTHER" id="PTHR43060:SF15">
    <property type="entry name" value="3-HYDROXYISOBUTYRATE DEHYDROGENASE-LIKE 1, MITOCHONDRIAL-RELATED"/>
    <property type="match status" value="1"/>
</dbReference>
<dbReference type="PIRSF" id="PIRSF000103">
    <property type="entry name" value="HIBADH"/>
    <property type="match status" value="1"/>
</dbReference>
<dbReference type="EMBL" id="CXWC01000003">
    <property type="protein sequence ID" value="CTQ68405.1"/>
    <property type="molecule type" value="Genomic_DNA"/>
</dbReference>
<dbReference type="InterPro" id="IPR006115">
    <property type="entry name" value="6PGDH_NADP-bd"/>
</dbReference>
<dbReference type="STRING" id="311410.LA5095_04819"/>